<name>A0A1G4BT34_9PEZI</name>
<keyword evidence="1" id="KW-0472">Membrane</keyword>
<sequence length="314" mass="36026">MDSSPRPTSPNKRRGLGRRISDLHVHITSILPGHNHPTHLLASDVTGFLLFTLFATDWPSAWRAKLARVIPFSQPGSENLSTSFWNAFWQERWHQEDHSEARTDKWNPSLYKSPPPRMRSCREILNRQQALRNCCAGQSTDLEVPDVVSNMLVQVALAFCWLWAVLTDYKRLLCLVDAIENDGQGYREKFQGEVPVVVRKGEGTMPVARSGPSYCCLGRLQRHIDRGQDLIHKFVELEMCDGSGDALWTENEWLVEREGEIPAEMLEHDRFLVNRVIFSAGLSWLMVAISCDFATFYLLVLIRRLRAHCLPHYK</sequence>
<reference evidence="2 3" key="1">
    <citation type="submission" date="2016-09" db="EMBL/GenBank/DDBJ databases">
        <authorList>
            <person name="Capua I."/>
            <person name="De Benedictis P."/>
            <person name="Joannis T."/>
            <person name="Lombin L.H."/>
            <person name="Cattoli G."/>
        </authorList>
    </citation>
    <scope>NUCLEOTIDE SEQUENCE [LARGE SCALE GENOMIC DNA]</scope>
    <source>
        <strain evidence="2 3">IMI 309357</strain>
    </source>
</reference>
<gene>
    <name evidence="2" type="ORF">CORC01_00269</name>
</gene>
<keyword evidence="1" id="KW-0812">Transmembrane</keyword>
<feature type="transmembrane region" description="Helical" evidence="1">
    <location>
        <begin position="276"/>
        <end position="302"/>
    </location>
</feature>
<dbReference type="EMBL" id="MJBS01000002">
    <property type="protein sequence ID" value="OHF04417.1"/>
    <property type="molecule type" value="Genomic_DNA"/>
</dbReference>
<accession>A0A1G4BT34</accession>
<organism evidence="2 3">
    <name type="scientific">Colletotrichum orchidophilum</name>
    <dbReference type="NCBI Taxonomy" id="1209926"/>
    <lineage>
        <taxon>Eukaryota</taxon>
        <taxon>Fungi</taxon>
        <taxon>Dikarya</taxon>
        <taxon>Ascomycota</taxon>
        <taxon>Pezizomycotina</taxon>
        <taxon>Sordariomycetes</taxon>
        <taxon>Hypocreomycetidae</taxon>
        <taxon>Glomerellales</taxon>
        <taxon>Glomerellaceae</taxon>
        <taxon>Colletotrichum</taxon>
    </lineage>
</organism>
<dbReference type="OrthoDB" id="4830646at2759"/>
<evidence type="ECO:0000313" key="2">
    <source>
        <dbReference type="EMBL" id="OHF04417.1"/>
    </source>
</evidence>
<keyword evidence="3" id="KW-1185">Reference proteome</keyword>
<protein>
    <submittedName>
        <fullName evidence="2">Uncharacterized protein</fullName>
    </submittedName>
</protein>
<keyword evidence="1" id="KW-1133">Transmembrane helix</keyword>
<dbReference type="Proteomes" id="UP000176998">
    <property type="component" value="Unassembled WGS sequence"/>
</dbReference>
<dbReference type="GeneID" id="34553437"/>
<dbReference type="RefSeq" id="XP_022481552.1">
    <property type="nucleotide sequence ID" value="XM_022611927.1"/>
</dbReference>
<proteinExistence type="predicted"/>
<evidence type="ECO:0000313" key="3">
    <source>
        <dbReference type="Proteomes" id="UP000176998"/>
    </source>
</evidence>
<evidence type="ECO:0000256" key="1">
    <source>
        <dbReference type="SAM" id="Phobius"/>
    </source>
</evidence>
<comment type="caution">
    <text evidence="2">The sequence shown here is derived from an EMBL/GenBank/DDBJ whole genome shotgun (WGS) entry which is preliminary data.</text>
</comment>
<dbReference type="AlphaFoldDB" id="A0A1G4BT34"/>